<dbReference type="GO" id="GO:0003777">
    <property type="term" value="F:microtubule motor activity"/>
    <property type="evidence" value="ECO:0007669"/>
    <property type="project" value="InterPro"/>
</dbReference>
<feature type="domain" description="Kinesin-like protein KIF26A/B helical" evidence="1">
    <location>
        <begin position="57"/>
        <end position="111"/>
    </location>
</feature>
<dbReference type="OrthoDB" id="6156415at2759"/>
<dbReference type="PANTHER" id="PTHR21608:SF6">
    <property type="entry name" value="KINESIN-LIKE PROTEIN KIF26A"/>
    <property type="match status" value="1"/>
</dbReference>
<protein>
    <recommendedName>
        <fullName evidence="1">Kinesin-like protein KIF26A/B helical domain-containing protein</fullName>
    </recommendedName>
</protein>
<organism evidence="2 3">
    <name type="scientific">Synaphobranchus kaupii</name>
    <name type="common">Kaup's arrowtooth eel</name>
    <dbReference type="NCBI Taxonomy" id="118154"/>
    <lineage>
        <taxon>Eukaryota</taxon>
        <taxon>Metazoa</taxon>
        <taxon>Chordata</taxon>
        <taxon>Craniata</taxon>
        <taxon>Vertebrata</taxon>
        <taxon>Euteleostomi</taxon>
        <taxon>Actinopterygii</taxon>
        <taxon>Neopterygii</taxon>
        <taxon>Teleostei</taxon>
        <taxon>Anguilliformes</taxon>
        <taxon>Synaphobranchidae</taxon>
        <taxon>Synaphobranchus</taxon>
    </lineage>
</organism>
<keyword evidence="3" id="KW-1185">Reference proteome</keyword>
<dbReference type="AlphaFoldDB" id="A0A9Q1EM83"/>
<dbReference type="GO" id="GO:0007018">
    <property type="term" value="P:microtubule-based movement"/>
    <property type="evidence" value="ECO:0007669"/>
    <property type="project" value="InterPro"/>
</dbReference>
<dbReference type="EMBL" id="JAINUF010000015">
    <property type="protein sequence ID" value="KAJ8341411.1"/>
    <property type="molecule type" value="Genomic_DNA"/>
</dbReference>
<accession>A0A9Q1EM83</accession>
<reference evidence="2" key="1">
    <citation type="journal article" date="2023" name="Science">
        <title>Genome structures resolve the early diversification of teleost fishes.</title>
        <authorList>
            <person name="Parey E."/>
            <person name="Louis A."/>
            <person name="Montfort J."/>
            <person name="Bouchez O."/>
            <person name="Roques C."/>
            <person name="Iampietro C."/>
            <person name="Lluch J."/>
            <person name="Castinel A."/>
            <person name="Donnadieu C."/>
            <person name="Desvignes T."/>
            <person name="Floi Bucao C."/>
            <person name="Jouanno E."/>
            <person name="Wen M."/>
            <person name="Mejri S."/>
            <person name="Dirks R."/>
            <person name="Jansen H."/>
            <person name="Henkel C."/>
            <person name="Chen W.J."/>
            <person name="Zahm M."/>
            <person name="Cabau C."/>
            <person name="Klopp C."/>
            <person name="Thompson A.W."/>
            <person name="Robinson-Rechavi M."/>
            <person name="Braasch I."/>
            <person name="Lecointre G."/>
            <person name="Bobe J."/>
            <person name="Postlethwait J.H."/>
            <person name="Berthelot C."/>
            <person name="Roest Crollius H."/>
            <person name="Guiguen Y."/>
        </authorList>
    </citation>
    <scope>NUCLEOTIDE SEQUENCE</scope>
    <source>
        <strain evidence="2">WJC10195</strain>
    </source>
</reference>
<evidence type="ECO:0000313" key="2">
    <source>
        <dbReference type="EMBL" id="KAJ8341411.1"/>
    </source>
</evidence>
<dbReference type="PANTHER" id="PTHR21608">
    <property type="entry name" value="KINESIN-LIKE PROTEIN CG14535"/>
    <property type="match status" value="1"/>
</dbReference>
<comment type="caution">
    <text evidence="2">The sequence shown here is derived from an EMBL/GenBank/DDBJ whole genome shotgun (WGS) entry which is preliminary data.</text>
</comment>
<dbReference type="Proteomes" id="UP001152622">
    <property type="component" value="Chromosome 15"/>
</dbReference>
<evidence type="ECO:0000313" key="3">
    <source>
        <dbReference type="Proteomes" id="UP001152622"/>
    </source>
</evidence>
<dbReference type="Pfam" id="PF23081">
    <property type="entry name" value="HTH_KIF26A_B_1st"/>
    <property type="match status" value="1"/>
</dbReference>
<name>A0A9Q1EM83_SYNKA</name>
<dbReference type="InterPro" id="IPR027640">
    <property type="entry name" value="Kinesin-like_fam"/>
</dbReference>
<evidence type="ECO:0000259" key="1">
    <source>
        <dbReference type="Pfam" id="PF23081"/>
    </source>
</evidence>
<sequence>MRKVCSERKFRLLAWLESHDRRARLIARREWHFLSCGRVWALALESKRRWGTEAKISSAQDPGFATFLFDKLQVPEYPPRGRHEGGSLCEVCSTPLHQLRQQALQMILAVSKDMPDLAPAALSGLPPRAAGRGVVTLSSSRDWAPPAGKQPPKAHTILSAGERRRGLGWPQGAPGGPKSSVQVTVGTGPLTSTLGSVTIQAQQYLEGMWSISRVNNFLPQPCLTQGLTPEAEWGTVAPEAPSTSVSSCLPPVPQGSPVQLAQGMDGPPGSSQGASAAASFFIR</sequence>
<dbReference type="InterPro" id="IPR057090">
    <property type="entry name" value="HTH_KIF26A_B_1st"/>
</dbReference>
<proteinExistence type="predicted"/>
<gene>
    <name evidence="2" type="ORF">SKAU_G00337020</name>
</gene>